<comment type="caution">
    <text evidence="14">The sequence shown here is derived from an EMBL/GenBank/DDBJ whole genome shotgun (WGS) entry which is preliminary data.</text>
</comment>
<evidence type="ECO:0000256" key="9">
    <source>
        <dbReference type="PIRNR" id="PIRNR004862"/>
    </source>
</evidence>
<keyword evidence="15" id="KW-1185">Reference proteome</keyword>
<reference evidence="14 15" key="1">
    <citation type="submission" date="2018-03" db="EMBL/GenBank/DDBJ databases">
        <title>Comparative genomics illustrates the genes involved in a hyperalkaliphilic mechanisms of Serpentinomonas isolated from highly-alkaline calcium-rich serpentinized springs.</title>
        <authorList>
            <person name="Suzuki S."/>
            <person name="Ishii S."/>
            <person name="Walworth N."/>
            <person name="Bird L."/>
            <person name="Kuenen J.G."/>
            <person name="Nealson K.H."/>
        </authorList>
    </citation>
    <scope>NUCLEOTIDE SEQUENCE [LARGE SCALE GENOMIC DNA]</scope>
    <source>
        <strain evidence="14 15">P1</strain>
    </source>
</reference>
<keyword evidence="5 11" id="KW-0812">Transmembrane</keyword>
<dbReference type="Pfam" id="PF08345">
    <property type="entry name" value="YscJ_FliF_C"/>
    <property type="match status" value="1"/>
</dbReference>
<feature type="region of interest" description="Disordered" evidence="10">
    <location>
        <begin position="272"/>
        <end position="349"/>
    </location>
</feature>
<evidence type="ECO:0000259" key="12">
    <source>
        <dbReference type="Pfam" id="PF01514"/>
    </source>
</evidence>
<evidence type="ECO:0000256" key="1">
    <source>
        <dbReference type="ARBA" id="ARBA00004117"/>
    </source>
</evidence>
<accession>A0A2S9K4Q6</accession>
<dbReference type="EMBL" id="PVLQ01000031">
    <property type="protein sequence ID" value="PRD65362.1"/>
    <property type="molecule type" value="Genomic_DNA"/>
</dbReference>
<evidence type="ECO:0000256" key="5">
    <source>
        <dbReference type="ARBA" id="ARBA00022692"/>
    </source>
</evidence>
<dbReference type="PRINTS" id="PR01009">
    <property type="entry name" value="FLGMRINGFLIF"/>
</dbReference>
<dbReference type="Pfam" id="PF01514">
    <property type="entry name" value="YscJ_FliF"/>
    <property type="match status" value="1"/>
</dbReference>
<feature type="region of interest" description="Disordered" evidence="10">
    <location>
        <begin position="506"/>
        <end position="551"/>
    </location>
</feature>
<evidence type="ECO:0000256" key="2">
    <source>
        <dbReference type="ARBA" id="ARBA00004651"/>
    </source>
</evidence>
<keyword evidence="6 11" id="KW-1133">Transmembrane helix</keyword>
<feature type="transmembrane region" description="Helical" evidence="11">
    <location>
        <begin position="25"/>
        <end position="45"/>
    </location>
</feature>
<keyword evidence="7 11" id="KW-0472">Membrane</keyword>
<dbReference type="PANTHER" id="PTHR30046">
    <property type="entry name" value="FLAGELLAR M-RING PROTEIN"/>
    <property type="match status" value="1"/>
</dbReference>
<keyword evidence="8 9" id="KW-0975">Bacterial flagellum</keyword>
<dbReference type="PIRSF" id="PIRSF004862">
    <property type="entry name" value="FliF"/>
    <property type="match status" value="1"/>
</dbReference>
<keyword evidence="14" id="KW-0966">Cell projection</keyword>
<feature type="domain" description="Flagellar M-ring N-terminal" evidence="12">
    <location>
        <begin position="47"/>
        <end position="221"/>
    </location>
</feature>
<proteinExistence type="inferred from homology"/>
<evidence type="ECO:0000256" key="3">
    <source>
        <dbReference type="ARBA" id="ARBA00007971"/>
    </source>
</evidence>
<feature type="compositionally biased region" description="Basic and acidic residues" evidence="10">
    <location>
        <begin position="506"/>
        <end position="522"/>
    </location>
</feature>
<comment type="subcellular location">
    <subcellularLocation>
        <location evidence="1 9">Bacterial flagellum basal body</location>
    </subcellularLocation>
    <subcellularLocation>
        <location evidence="2">Cell membrane</location>
        <topology evidence="2">Multi-pass membrane protein</topology>
    </subcellularLocation>
</comment>
<evidence type="ECO:0000313" key="15">
    <source>
        <dbReference type="Proteomes" id="UP000238589"/>
    </source>
</evidence>
<dbReference type="PANTHER" id="PTHR30046:SF0">
    <property type="entry name" value="FLAGELLAR M-RING PROTEIN"/>
    <property type="match status" value="1"/>
</dbReference>
<keyword evidence="14" id="KW-0969">Cilium</keyword>
<keyword evidence="4" id="KW-1003">Cell membrane</keyword>
<keyword evidence="14" id="KW-0282">Flagellum</keyword>
<dbReference type="GO" id="GO:0071973">
    <property type="term" value="P:bacterial-type flagellum-dependent cell motility"/>
    <property type="evidence" value="ECO:0007669"/>
    <property type="project" value="InterPro"/>
</dbReference>
<feature type="compositionally biased region" description="Low complexity" evidence="10">
    <location>
        <begin position="321"/>
        <end position="343"/>
    </location>
</feature>
<dbReference type="Gene3D" id="3.30.300.30">
    <property type="match status" value="1"/>
</dbReference>
<feature type="compositionally biased region" description="Low complexity" evidence="10">
    <location>
        <begin position="530"/>
        <end position="548"/>
    </location>
</feature>
<evidence type="ECO:0000313" key="14">
    <source>
        <dbReference type="EMBL" id="PRD65362.1"/>
    </source>
</evidence>
<evidence type="ECO:0000259" key="13">
    <source>
        <dbReference type="Pfam" id="PF08345"/>
    </source>
</evidence>
<dbReference type="InterPro" id="IPR045851">
    <property type="entry name" value="AMP-bd_C_sf"/>
</dbReference>
<feature type="compositionally biased region" description="Polar residues" evidence="10">
    <location>
        <begin position="296"/>
        <end position="306"/>
    </location>
</feature>
<evidence type="ECO:0000256" key="10">
    <source>
        <dbReference type="SAM" id="MobiDB-lite"/>
    </source>
</evidence>
<feature type="domain" description="Flagellar M-ring C-terminal" evidence="13">
    <location>
        <begin position="255"/>
        <end position="426"/>
    </location>
</feature>
<dbReference type="RefSeq" id="WP_105748458.1">
    <property type="nucleotide sequence ID" value="NZ_PVLQ01000031.1"/>
</dbReference>
<gene>
    <name evidence="14" type="ORF">C6P64_09870</name>
</gene>
<evidence type="ECO:0000256" key="8">
    <source>
        <dbReference type="ARBA" id="ARBA00023143"/>
    </source>
</evidence>
<dbReference type="NCBIfam" id="TIGR00206">
    <property type="entry name" value="fliF"/>
    <property type="match status" value="1"/>
</dbReference>
<dbReference type="GO" id="GO:0003774">
    <property type="term" value="F:cytoskeletal motor activity"/>
    <property type="evidence" value="ECO:0007669"/>
    <property type="project" value="InterPro"/>
</dbReference>
<dbReference type="InterPro" id="IPR043427">
    <property type="entry name" value="YscJ/FliF"/>
</dbReference>
<name>A0A2S9K4Q6_9BURK</name>
<dbReference type="GO" id="GO:0009431">
    <property type="term" value="C:bacterial-type flagellum basal body, MS ring"/>
    <property type="evidence" value="ECO:0007669"/>
    <property type="project" value="InterPro"/>
</dbReference>
<dbReference type="InterPro" id="IPR000067">
    <property type="entry name" value="FlgMring_FliF"/>
</dbReference>
<dbReference type="InterPro" id="IPR006182">
    <property type="entry name" value="FliF_N_dom"/>
</dbReference>
<dbReference type="Proteomes" id="UP000238589">
    <property type="component" value="Unassembled WGS sequence"/>
</dbReference>
<protein>
    <recommendedName>
        <fullName evidence="9">Flagellar M-ring protein</fullName>
    </recommendedName>
</protein>
<comment type="function">
    <text evidence="9">The M ring may be actively involved in energy transduction.</text>
</comment>
<dbReference type="AlphaFoldDB" id="A0A2S9K4Q6"/>
<evidence type="ECO:0000256" key="11">
    <source>
        <dbReference type="SAM" id="Phobius"/>
    </source>
</evidence>
<evidence type="ECO:0000256" key="4">
    <source>
        <dbReference type="ARBA" id="ARBA00022475"/>
    </source>
</evidence>
<evidence type="ECO:0000256" key="6">
    <source>
        <dbReference type="ARBA" id="ARBA00022989"/>
    </source>
</evidence>
<evidence type="ECO:0000256" key="7">
    <source>
        <dbReference type="ARBA" id="ARBA00023136"/>
    </source>
</evidence>
<dbReference type="InterPro" id="IPR013556">
    <property type="entry name" value="Flag_M-ring_C"/>
</dbReference>
<organism evidence="14 15">
    <name type="scientific">Malikia granosa</name>
    <dbReference type="NCBI Taxonomy" id="263067"/>
    <lineage>
        <taxon>Bacteria</taxon>
        <taxon>Pseudomonadati</taxon>
        <taxon>Pseudomonadota</taxon>
        <taxon>Betaproteobacteria</taxon>
        <taxon>Burkholderiales</taxon>
        <taxon>Comamonadaceae</taxon>
        <taxon>Malikia</taxon>
    </lineage>
</organism>
<dbReference type="GO" id="GO:0005886">
    <property type="term" value="C:plasma membrane"/>
    <property type="evidence" value="ECO:0007669"/>
    <property type="project" value="UniProtKB-SubCell"/>
</dbReference>
<comment type="similarity">
    <text evidence="3 9">Belongs to the FliF family.</text>
</comment>
<dbReference type="OrthoDB" id="8554211at2"/>
<sequence length="584" mass="62373">MATVAETAPKASGLTAFFQSPQGRYLALGAGMALVVSIMASIWMWNQKPEYRVLVSNFSDRDGGAMIAALQTMNVPYRFAEGGGAILVPAEQVHDARLKLAAQGLPKGGNVGFELMENQKLGSSQFLEQVNFQRALEGELARSINSIGVVQAARVHLAIPKPSVFVRERQQPTASVLVNLHPGRTLDAQQVSAIVHLVSSSVPELTAKNVTVVDQNGSLLSDPERQADANRLDPAQVKYVMDLQDGIVKRIESILTPMVGAGNVRAEATAEVDFSRSEQAAESYRPNSPPEAAAIRSQSTSESNGAANPASGLVGAASNQPGAEPSGAPTAPSTPATTTAASTQKESTTNYEVDKTVRYVQQPMGGIKRLTVAVVVNHKRVVDAEGKVSLRALTEQEKQQLTDLVKEAMGFNAERGDSLNVVNSAFAEAPREVIPEQPFWQPYATVDNAKQAAQYLLSAAALLYLYFVVLKPMIRLLPGNKAKEEEAKRAAELKAAQEAEQKLRQELEEVREAQESKKEASAGEKAPTGSATSAAEPGADAAAGTPPGLRMSSYQQNLQAAKQMALQEPKMVANVVKNWVNGNE</sequence>